<name>A0A853G7P9_9GAMM</name>
<gene>
    <name evidence="1" type="ORF">H0A74_01010</name>
</gene>
<protein>
    <submittedName>
        <fullName evidence="1">Uncharacterized protein</fullName>
    </submittedName>
</protein>
<dbReference type="AlphaFoldDB" id="A0A853G7P9"/>
<evidence type="ECO:0000313" key="2">
    <source>
        <dbReference type="Proteomes" id="UP000525329"/>
    </source>
</evidence>
<accession>A0A853G7P9</accession>
<organism evidence="1 2">
    <name type="scientific">Candidatus Vesicomyosocius endoextente</name>
    <dbReference type="NCBI Taxonomy" id="2738853"/>
    <lineage>
        <taxon>Bacteria</taxon>
        <taxon>Pseudomonadati</taxon>
        <taxon>Pseudomonadota</taxon>
        <taxon>Gammaproteobacteria</taxon>
        <taxon>Candidatus Pseudothioglobaceae</taxon>
        <taxon>Candidatus Vesicomyidisocius</taxon>
    </lineage>
</organism>
<proteinExistence type="predicted"/>
<comment type="caution">
    <text evidence="1">The sequence shown here is derived from an EMBL/GenBank/DDBJ whole genome shotgun (WGS) entry which is preliminary data.</text>
</comment>
<sequence>MFRSYLEYQIWLCSASCVGKVSHAKHYQSDVPMMSLLLSSKDKKTL</sequence>
<dbReference type="EMBL" id="JACCHU010000001">
    <property type="protein sequence ID" value="NYT52157.1"/>
    <property type="molecule type" value="Genomic_DNA"/>
</dbReference>
<dbReference type="Proteomes" id="UP000525329">
    <property type="component" value="Unassembled WGS sequence"/>
</dbReference>
<evidence type="ECO:0000313" key="1">
    <source>
        <dbReference type="EMBL" id="NYT52157.1"/>
    </source>
</evidence>
<reference evidence="1 2" key="1">
    <citation type="submission" date="2020-05" db="EMBL/GenBank/DDBJ databases">
        <title>Horizontal transmission and recombination maintain forever young bacterial symbiont genomes.</title>
        <authorList>
            <person name="Russell S.L."/>
            <person name="Pepper-Tunick E."/>
            <person name="Svedberg J."/>
            <person name="Byrne A."/>
            <person name="Ruelas Castillo J."/>
            <person name="Vollmers C."/>
            <person name="Beinart R.A."/>
            <person name="Corbett-Detig R."/>
        </authorList>
    </citation>
    <scope>NUCLEOTIDE SEQUENCE [LARGE SCALE GENOMIC DNA]</scope>
    <source>
        <strain evidence="1">Monterey_2004</strain>
    </source>
</reference>